<gene>
    <name evidence="1" type="ORF">COO20_02990</name>
</gene>
<dbReference type="Proteomes" id="UP000233597">
    <property type="component" value="Unassembled WGS sequence"/>
</dbReference>
<evidence type="ECO:0000313" key="2">
    <source>
        <dbReference type="Proteomes" id="UP000233597"/>
    </source>
</evidence>
<evidence type="ECO:0000313" key="1">
    <source>
        <dbReference type="EMBL" id="PKR56177.1"/>
    </source>
</evidence>
<proteinExistence type="predicted"/>
<reference evidence="1 2" key="1">
    <citation type="submission" date="2017-09" db="EMBL/GenBank/DDBJ databases">
        <title>Biodiversity and function of Thalassospira species in the particle-attached aromatic-hydrocarbon-degrading consortia from the surface seawater of the South China Sea.</title>
        <authorList>
            <person name="Dong C."/>
            <person name="Liu R."/>
            <person name="Shao Z."/>
        </authorList>
    </citation>
    <scope>NUCLEOTIDE SEQUENCE [LARGE SCALE GENOMIC DNA]</scope>
    <source>
        <strain evidence="1 2">CSC1P2</strain>
    </source>
</reference>
<evidence type="ECO:0008006" key="3">
    <source>
        <dbReference type="Google" id="ProtNLM"/>
    </source>
</evidence>
<comment type="caution">
    <text evidence="1">The sequence shown here is derived from an EMBL/GenBank/DDBJ whole genome shotgun (WGS) entry which is preliminary data.</text>
</comment>
<dbReference type="AlphaFoldDB" id="A0A2N3L0A3"/>
<name>A0A2N3L0A3_9PROT</name>
<dbReference type="OrthoDB" id="7360736at2"/>
<organism evidence="1 2">
    <name type="scientific">Thalassospira marina</name>
    <dbReference type="NCBI Taxonomy" id="2048283"/>
    <lineage>
        <taxon>Bacteria</taxon>
        <taxon>Pseudomonadati</taxon>
        <taxon>Pseudomonadota</taxon>
        <taxon>Alphaproteobacteria</taxon>
        <taxon>Rhodospirillales</taxon>
        <taxon>Thalassospiraceae</taxon>
        <taxon>Thalassospira</taxon>
    </lineage>
</organism>
<sequence length="86" mass="9972">MAHFNTPTLEPDFINPAPLRISARLREFGTLLYRQAQKLARWYQGQILMADLNDRMLRDGGLERDAFGIQPRLAENSPFLKQSLRD</sequence>
<accession>A0A2N3L0A3</accession>
<protein>
    <recommendedName>
        <fullName evidence="3">DUF1127 domain-containing protein</fullName>
    </recommendedName>
</protein>
<dbReference type="EMBL" id="NWTK01000001">
    <property type="protein sequence ID" value="PKR56177.1"/>
    <property type="molecule type" value="Genomic_DNA"/>
</dbReference>
<dbReference type="RefSeq" id="WP_101264165.1">
    <property type="nucleotide sequence ID" value="NZ_NWTK01000001.1"/>
</dbReference>